<dbReference type="EMBL" id="JBHTAX010000001">
    <property type="protein sequence ID" value="MFC7191096.1"/>
    <property type="molecule type" value="Genomic_DNA"/>
</dbReference>
<dbReference type="InterPro" id="IPR029045">
    <property type="entry name" value="ClpP/crotonase-like_dom_sf"/>
</dbReference>
<dbReference type="Proteomes" id="UP001596417">
    <property type="component" value="Unassembled WGS sequence"/>
</dbReference>
<sequence>MSEYETIRVEYDGSIAHITLDSPSRFNSLTMSMADELLTVITDLSDDPSVRCLTLTGNSEAFCSGADLTAFDGDASDAPRLRRLASTLHDSVIQLHQAETPIVTGINAVAAGAGVGVALSGDLVVMNEDASIEFAYPRIGLTGDGGATFLLPRLVGLRRAKEIALLDEPIGADHAVSLGLVTESVPADEFEQHLHDVAQRLADGPTVALSATKRLLTESFDRDLAQQLADETNTIAQAAQTEDYQRGYEAFFGDDDPEFVGR</sequence>
<dbReference type="InterPro" id="IPR001753">
    <property type="entry name" value="Enoyl-CoA_hydra/iso"/>
</dbReference>
<dbReference type="PANTHER" id="PTHR43459">
    <property type="entry name" value="ENOYL-COA HYDRATASE"/>
    <property type="match status" value="1"/>
</dbReference>
<dbReference type="Gene3D" id="1.10.12.10">
    <property type="entry name" value="Lyase 2-enoyl-coa Hydratase, Chain A, domain 2"/>
    <property type="match status" value="1"/>
</dbReference>
<keyword evidence="2" id="KW-1185">Reference proteome</keyword>
<dbReference type="Gene3D" id="3.90.226.10">
    <property type="entry name" value="2-enoyl-CoA Hydratase, Chain A, domain 1"/>
    <property type="match status" value="1"/>
</dbReference>
<accession>A0ABD5YSI5</accession>
<dbReference type="CDD" id="cd06558">
    <property type="entry name" value="crotonase-like"/>
    <property type="match status" value="1"/>
</dbReference>
<gene>
    <name evidence="1" type="ORF">ACFQL7_15580</name>
</gene>
<proteinExistence type="predicted"/>
<reference evidence="1 2" key="1">
    <citation type="journal article" date="2019" name="Int. J. Syst. Evol. Microbiol.">
        <title>The Global Catalogue of Microorganisms (GCM) 10K type strain sequencing project: providing services to taxonomists for standard genome sequencing and annotation.</title>
        <authorList>
            <consortium name="The Broad Institute Genomics Platform"/>
            <consortium name="The Broad Institute Genome Sequencing Center for Infectious Disease"/>
            <person name="Wu L."/>
            <person name="Ma J."/>
        </authorList>
    </citation>
    <scope>NUCLEOTIDE SEQUENCE [LARGE SCALE GENOMIC DNA]</scope>
    <source>
        <strain evidence="1 2">RDMS1</strain>
    </source>
</reference>
<dbReference type="SUPFAM" id="SSF52096">
    <property type="entry name" value="ClpP/crotonase"/>
    <property type="match status" value="1"/>
</dbReference>
<dbReference type="InterPro" id="IPR014748">
    <property type="entry name" value="Enoyl-CoA_hydra_C"/>
</dbReference>
<dbReference type="Pfam" id="PF00378">
    <property type="entry name" value="ECH_1"/>
    <property type="match status" value="1"/>
</dbReference>
<dbReference type="PANTHER" id="PTHR43459:SF1">
    <property type="entry name" value="EG:BACN32G11.4 PROTEIN"/>
    <property type="match status" value="1"/>
</dbReference>
<name>A0ABD5YSI5_9EURY</name>
<dbReference type="AlphaFoldDB" id="A0ABD5YSI5"/>
<comment type="caution">
    <text evidence="1">The sequence shown here is derived from an EMBL/GenBank/DDBJ whole genome shotgun (WGS) entry which is preliminary data.</text>
</comment>
<evidence type="ECO:0000313" key="2">
    <source>
        <dbReference type="Proteomes" id="UP001596417"/>
    </source>
</evidence>
<protein>
    <submittedName>
        <fullName evidence="1">Enoyl-CoA hydratase/isomerase family protein</fullName>
    </submittedName>
</protein>
<organism evidence="1 2">
    <name type="scientific">Halocatena marina</name>
    <dbReference type="NCBI Taxonomy" id="2934937"/>
    <lineage>
        <taxon>Archaea</taxon>
        <taxon>Methanobacteriati</taxon>
        <taxon>Methanobacteriota</taxon>
        <taxon>Stenosarchaea group</taxon>
        <taxon>Halobacteria</taxon>
        <taxon>Halobacteriales</taxon>
        <taxon>Natronomonadaceae</taxon>
        <taxon>Halocatena</taxon>
    </lineage>
</organism>
<dbReference type="GeneID" id="76200789"/>
<evidence type="ECO:0000313" key="1">
    <source>
        <dbReference type="EMBL" id="MFC7191096.1"/>
    </source>
</evidence>
<dbReference type="RefSeq" id="WP_248908649.1">
    <property type="nucleotide sequence ID" value="NZ_CP109979.1"/>
</dbReference>